<protein>
    <recommendedName>
        <fullName evidence="4">Dipeptidase</fullName>
    </recommendedName>
</protein>
<accession>A0A9D9N0G5</accession>
<reference evidence="2" key="1">
    <citation type="submission" date="2020-10" db="EMBL/GenBank/DDBJ databases">
        <authorList>
            <person name="Gilroy R."/>
        </authorList>
    </citation>
    <scope>NUCLEOTIDE SEQUENCE</scope>
    <source>
        <strain evidence="2">B1-3475</strain>
    </source>
</reference>
<reference evidence="2" key="2">
    <citation type="journal article" date="2021" name="PeerJ">
        <title>Extensive microbial diversity within the chicken gut microbiome revealed by metagenomics and culture.</title>
        <authorList>
            <person name="Gilroy R."/>
            <person name="Ravi A."/>
            <person name="Getino M."/>
            <person name="Pursley I."/>
            <person name="Horton D.L."/>
            <person name="Alikhan N.F."/>
            <person name="Baker D."/>
            <person name="Gharbi K."/>
            <person name="Hall N."/>
            <person name="Watson M."/>
            <person name="Adriaenssens E.M."/>
            <person name="Foster-Nyarko E."/>
            <person name="Jarju S."/>
            <person name="Secka A."/>
            <person name="Antonio M."/>
            <person name="Oren A."/>
            <person name="Chaudhuri R.R."/>
            <person name="La Ragione R."/>
            <person name="Hildebrand F."/>
            <person name="Pallen M.J."/>
        </authorList>
    </citation>
    <scope>NUCLEOTIDE SEQUENCE</scope>
    <source>
        <strain evidence="2">B1-3475</strain>
    </source>
</reference>
<evidence type="ECO:0008006" key="4">
    <source>
        <dbReference type="Google" id="ProtNLM"/>
    </source>
</evidence>
<dbReference type="Proteomes" id="UP000823617">
    <property type="component" value="Unassembled WGS sequence"/>
</dbReference>
<feature type="chain" id="PRO_5039304461" description="Dipeptidase" evidence="1">
    <location>
        <begin position="27"/>
        <end position="424"/>
    </location>
</feature>
<evidence type="ECO:0000313" key="2">
    <source>
        <dbReference type="EMBL" id="MBO8456016.1"/>
    </source>
</evidence>
<sequence>MKRFATYIFSAVFSLLVLTSVQEAYACTSVIISGRARADGRPLMWKNRDTDSLANSVRHYKGEKYSFISLVNTGCTEGESWIGVNTAGFAVMNTASYCLKDDDVPASSMDREGRVMYRALEICATLEDFEHFLDTLSRPMGVEANFGCIDAHGGAAWYETGNFSWHKIDVNDCPGGYMVVTNFSLSGPEDRWKGVERYKTASVIFAGMERSGSLASAGALDIIDSLSRSYRHEVLGIDLIRDSAAFFAGTTGLAVDQDFIPRKSTSASVVITGAREGDDPQSCVMWAALGYPPCSVAVPVPVSAIECVPESLEGLCRDSSFCGLSSWLKKRYIFTSDVSSMSRYADLRPVIRGLGGALSLISCSRDCEDRISRLFLPIWSDYIKGRISVKEYISRYMGISSCFFNLYLKSFKSYILEDDLPDMP</sequence>
<keyword evidence="1" id="KW-0732">Signal</keyword>
<evidence type="ECO:0000313" key="3">
    <source>
        <dbReference type="Proteomes" id="UP000823617"/>
    </source>
</evidence>
<evidence type="ECO:0000256" key="1">
    <source>
        <dbReference type="SAM" id="SignalP"/>
    </source>
</evidence>
<name>A0A9D9N0G5_9BACT</name>
<dbReference type="Gene3D" id="3.60.60.10">
    <property type="entry name" value="Penicillin V Acylase, Chain A"/>
    <property type="match status" value="1"/>
</dbReference>
<dbReference type="AlphaFoldDB" id="A0A9D9N0G5"/>
<organism evidence="2 3">
    <name type="scientific">Candidatus Cryptobacteroides intestinigallinarum</name>
    <dbReference type="NCBI Taxonomy" id="2840767"/>
    <lineage>
        <taxon>Bacteria</taxon>
        <taxon>Pseudomonadati</taxon>
        <taxon>Bacteroidota</taxon>
        <taxon>Bacteroidia</taxon>
        <taxon>Bacteroidales</taxon>
        <taxon>Candidatus Cryptobacteroides</taxon>
    </lineage>
</organism>
<feature type="signal peptide" evidence="1">
    <location>
        <begin position="1"/>
        <end position="26"/>
    </location>
</feature>
<proteinExistence type="predicted"/>
<dbReference type="EMBL" id="JADIMK010000068">
    <property type="protein sequence ID" value="MBO8456016.1"/>
    <property type="molecule type" value="Genomic_DNA"/>
</dbReference>
<comment type="caution">
    <text evidence="2">The sequence shown here is derived from an EMBL/GenBank/DDBJ whole genome shotgun (WGS) entry which is preliminary data.</text>
</comment>
<gene>
    <name evidence="2" type="ORF">IAC08_06390</name>
</gene>